<protein>
    <recommendedName>
        <fullName evidence="2">Dicarboxylate carrier MatC N-terminal domain-containing protein</fullName>
    </recommendedName>
</protein>
<keyword evidence="1" id="KW-0812">Transmembrane</keyword>
<feature type="transmembrane region" description="Helical" evidence="1">
    <location>
        <begin position="258"/>
        <end position="275"/>
    </location>
</feature>
<evidence type="ECO:0000313" key="4">
    <source>
        <dbReference type="Proteomes" id="UP000326437"/>
    </source>
</evidence>
<evidence type="ECO:0000259" key="2">
    <source>
        <dbReference type="Pfam" id="PF07158"/>
    </source>
</evidence>
<keyword evidence="1" id="KW-0472">Membrane</keyword>
<gene>
    <name evidence="3" type="ORF">PS685_00370</name>
</gene>
<feature type="transmembrane region" description="Helical" evidence="1">
    <location>
        <begin position="410"/>
        <end position="432"/>
    </location>
</feature>
<feature type="transmembrane region" description="Helical" evidence="1">
    <location>
        <begin position="360"/>
        <end position="380"/>
    </location>
</feature>
<keyword evidence="1" id="KW-1133">Transmembrane helix</keyword>
<feature type="domain" description="Dicarboxylate carrier MatC N-terminal" evidence="2">
    <location>
        <begin position="2"/>
        <end position="148"/>
    </location>
</feature>
<evidence type="ECO:0000313" key="3">
    <source>
        <dbReference type="EMBL" id="VVN50847.1"/>
    </source>
</evidence>
<feature type="transmembrane region" description="Helical" evidence="1">
    <location>
        <begin position="224"/>
        <end position="246"/>
    </location>
</feature>
<evidence type="ECO:0000256" key="1">
    <source>
        <dbReference type="SAM" id="Phobius"/>
    </source>
</evidence>
<dbReference type="Proteomes" id="UP000326437">
    <property type="component" value="Unassembled WGS sequence"/>
</dbReference>
<name>A0A5E6YD94_PSEFL</name>
<dbReference type="AlphaFoldDB" id="A0A5E6YD94"/>
<feature type="transmembrane region" description="Helical" evidence="1">
    <location>
        <begin position="173"/>
        <end position="198"/>
    </location>
</feature>
<feature type="transmembrane region" description="Helical" evidence="1">
    <location>
        <begin position="287"/>
        <end position="306"/>
    </location>
</feature>
<dbReference type="Pfam" id="PF07158">
    <property type="entry name" value="MatC_N"/>
    <property type="match status" value="1"/>
</dbReference>
<accession>A0A5E6YD94</accession>
<dbReference type="EMBL" id="CABVHO010000002">
    <property type="protein sequence ID" value="VVN50847.1"/>
    <property type="molecule type" value="Genomic_DNA"/>
</dbReference>
<proteinExistence type="predicted"/>
<dbReference type="RefSeq" id="WP_122782580.1">
    <property type="nucleotide sequence ID" value="NZ_CABVHO010000002.1"/>
</dbReference>
<feature type="transmembrane region" description="Helical" evidence="1">
    <location>
        <begin position="326"/>
        <end position="348"/>
    </location>
</feature>
<feature type="transmembrane region" description="Helical" evidence="1">
    <location>
        <begin position="95"/>
        <end position="126"/>
    </location>
</feature>
<dbReference type="OrthoDB" id="5353763at2"/>
<reference evidence="3 4" key="1">
    <citation type="submission" date="2019-09" db="EMBL/GenBank/DDBJ databases">
        <authorList>
            <person name="Chandra G."/>
            <person name="Truman W A."/>
        </authorList>
    </citation>
    <scope>NUCLEOTIDE SEQUENCE [LARGE SCALE GENOMIC DNA]</scope>
    <source>
        <strain evidence="3">PS685</strain>
    </source>
</reference>
<dbReference type="InterPro" id="IPR009827">
    <property type="entry name" value="MatC_N"/>
</dbReference>
<sequence>MMSLLVVAAIVVAVALGYKTKINIGLFAIAFAYLIGCFGMGLSPSEVISMWPLKIFFIIFAVCLFYSFATVNGTLEKLAEHLIYRCRTMPQLLPFAVFFTATVISAMGAGYYTVLAFMAPITLLLCERTGMSLITGGMAVNYGALSGANFVSSQSGIIFRGLMVNAGVSENDAFINAAAIFVSTLVIPLLVLSVLVFLTGHGKAMKATAYVATVPTPLNREQKITLGLTLTMMVIVLAAPIAHITFPDNATVSFINSKMDIGLIASLFSVIALLLKLGDERKVLASVPWATLIMICGVGMLISVAIKAGTIDLLASWMGSSIPPIMVPIVFGIVAACMSLFSSTLGVVTPALFPMVPPIAAALGIDPMVLFVAIVVGAQATSISPFSSGGSLILGSCPTEQSRSSLFPQLLFRAAPVGFIAALIFNAAFTFADF</sequence>
<feature type="transmembrane region" description="Helical" evidence="1">
    <location>
        <begin position="55"/>
        <end position="75"/>
    </location>
</feature>
<organism evidence="3 4">
    <name type="scientific">Pseudomonas fluorescens</name>
    <dbReference type="NCBI Taxonomy" id="294"/>
    <lineage>
        <taxon>Bacteria</taxon>
        <taxon>Pseudomonadati</taxon>
        <taxon>Pseudomonadota</taxon>
        <taxon>Gammaproteobacteria</taxon>
        <taxon>Pseudomonadales</taxon>
        <taxon>Pseudomonadaceae</taxon>
        <taxon>Pseudomonas</taxon>
    </lineage>
</organism>
<feature type="transmembrane region" description="Helical" evidence="1">
    <location>
        <begin position="27"/>
        <end position="43"/>
    </location>
</feature>